<evidence type="ECO:0000313" key="3">
    <source>
        <dbReference type="EMBL" id="CAH0541206.1"/>
    </source>
</evidence>
<dbReference type="RefSeq" id="WP_237362926.1">
    <property type="nucleotide sequence ID" value="NZ_CAKLDM010000002.1"/>
</dbReference>
<reference evidence="3" key="1">
    <citation type="submission" date="2021-11" db="EMBL/GenBank/DDBJ databases">
        <authorList>
            <person name="Rodrigo-Torres L."/>
            <person name="Arahal R. D."/>
            <person name="Lucena T."/>
        </authorList>
    </citation>
    <scope>NUCLEOTIDE SEQUENCE</scope>
    <source>
        <strain evidence="3">CECT 7928</strain>
    </source>
</reference>
<gene>
    <name evidence="3" type="ORF">VMF7928_03448</name>
</gene>
<evidence type="ECO:0000259" key="2">
    <source>
        <dbReference type="SMART" id="SM00382"/>
    </source>
</evidence>
<evidence type="ECO:0000256" key="1">
    <source>
        <dbReference type="SAM" id="MobiDB-lite"/>
    </source>
</evidence>
<dbReference type="CDD" id="cd00009">
    <property type="entry name" value="AAA"/>
    <property type="match status" value="1"/>
</dbReference>
<organism evidence="3 4">
    <name type="scientific">Vibrio marisflavi CECT 7928</name>
    <dbReference type="NCBI Taxonomy" id="634439"/>
    <lineage>
        <taxon>Bacteria</taxon>
        <taxon>Pseudomonadati</taxon>
        <taxon>Pseudomonadota</taxon>
        <taxon>Gammaproteobacteria</taxon>
        <taxon>Vibrionales</taxon>
        <taxon>Vibrionaceae</taxon>
        <taxon>Vibrio</taxon>
    </lineage>
</organism>
<evidence type="ECO:0000313" key="4">
    <source>
        <dbReference type="Proteomes" id="UP000838748"/>
    </source>
</evidence>
<dbReference type="Proteomes" id="UP000838748">
    <property type="component" value="Unassembled WGS sequence"/>
</dbReference>
<dbReference type="Gene3D" id="3.40.50.300">
    <property type="entry name" value="P-loop containing nucleotide triphosphate hydrolases"/>
    <property type="match status" value="1"/>
</dbReference>
<accession>A0ABM9A6Y5</accession>
<comment type="caution">
    <text evidence="3">The sequence shown here is derived from an EMBL/GenBank/DDBJ whole genome shotgun (WGS) entry which is preliminary data.</text>
</comment>
<dbReference type="SUPFAM" id="SSF52540">
    <property type="entry name" value="P-loop containing nucleoside triphosphate hydrolases"/>
    <property type="match status" value="1"/>
</dbReference>
<sequence length="454" mass="50512">MTAAYQEGLHREELTPQADAPKVPTSFEDLGVPKVVLENLLLKHLSAYPKSDILHLTRSMGINSHLIEEMLSNLRKKSKVEVFQASPDGFLSQGSGGNSGGAVRYALSESGLQEADVAFAKDAYLGPAPVSLTDYDEMVKAQDVRIRVVTKDDVTHALSEVYGAERLIGVIGPAINSGRALLLYGDAGTGKTFVATRILNSLNTSVYIPYAVYAAGNIIKVFSPQHHKKLTAPDDENSFVFKEQFDRRWALCERPSIQVGGELTMDMLEVNHTEHNRVWIAPLQMMANNGIFIIDDLGRQPMPVDTLLNRWIVPMEYFFDHLALPNGQQVTIPFILTLAFSSNLDPESIADPAFLRRLGYKIQFYPLKDHEYRALWEKIAGGRQLNLEESVFDTLFDLHSRHSVGFYPCLPKDMIGISRDIIAFEETPPTITPEIVSRAWEVYFTADGKGGGAR</sequence>
<dbReference type="SMART" id="SM00382">
    <property type="entry name" value="AAA"/>
    <property type="match status" value="1"/>
</dbReference>
<keyword evidence="4" id="KW-1185">Reference proteome</keyword>
<dbReference type="InterPro" id="IPR027417">
    <property type="entry name" value="P-loop_NTPase"/>
</dbReference>
<proteinExistence type="predicted"/>
<feature type="domain" description="AAA+ ATPase" evidence="2">
    <location>
        <begin position="177"/>
        <end position="364"/>
    </location>
</feature>
<dbReference type="EMBL" id="CAKLDM010000002">
    <property type="protein sequence ID" value="CAH0541206.1"/>
    <property type="molecule type" value="Genomic_DNA"/>
</dbReference>
<name>A0ABM9A6Y5_9VIBR</name>
<protein>
    <recommendedName>
        <fullName evidence="2">AAA+ ATPase domain-containing protein</fullName>
    </recommendedName>
</protein>
<feature type="region of interest" description="Disordered" evidence="1">
    <location>
        <begin position="1"/>
        <end position="25"/>
    </location>
</feature>
<dbReference type="InterPro" id="IPR003593">
    <property type="entry name" value="AAA+_ATPase"/>
</dbReference>